<dbReference type="EC" id="3.5.1.88" evidence="3"/>
<name>A0A6N7J3S9_9FIRM</name>
<dbReference type="Pfam" id="PF01327">
    <property type="entry name" value="Pep_deformylase"/>
    <property type="match status" value="1"/>
</dbReference>
<evidence type="ECO:0000313" key="4">
    <source>
        <dbReference type="EMBL" id="MQN02399.1"/>
    </source>
</evidence>
<evidence type="ECO:0000256" key="1">
    <source>
        <dbReference type="ARBA" id="ARBA00010759"/>
    </source>
</evidence>
<comment type="cofactor">
    <cofactor evidence="3">
        <name>Fe(2+)</name>
        <dbReference type="ChEBI" id="CHEBI:29033"/>
    </cofactor>
    <text evidence="3">Binds 1 Fe(2+) ion.</text>
</comment>
<keyword evidence="3" id="KW-0479">Metal-binding</keyword>
<dbReference type="NCBIfam" id="NF001159">
    <property type="entry name" value="PRK00150.1-3"/>
    <property type="match status" value="1"/>
</dbReference>
<comment type="function">
    <text evidence="3">Removes the formyl group from the N-terminal Met of newly synthesized proteins. Requires at least a dipeptide for an efficient rate of reaction. N-terminal L-methionine is a prerequisite for activity but the enzyme has broad specificity at other positions.</text>
</comment>
<dbReference type="HAMAP" id="MF_00163">
    <property type="entry name" value="Pep_deformylase"/>
    <property type="match status" value="1"/>
</dbReference>
<dbReference type="SUPFAM" id="SSF56420">
    <property type="entry name" value="Peptide deformylase"/>
    <property type="match status" value="1"/>
</dbReference>
<dbReference type="InterPro" id="IPR023635">
    <property type="entry name" value="Peptide_deformylase"/>
</dbReference>
<keyword evidence="3" id="KW-0648">Protein biosynthesis</keyword>
<comment type="caution">
    <text evidence="4">The sequence shown here is derived from an EMBL/GenBank/DDBJ whole genome shotgun (WGS) entry which is preliminary data.</text>
</comment>
<evidence type="ECO:0000256" key="2">
    <source>
        <dbReference type="ARBA" id="ARBA00023004"/>
    </source>
</evidence>
<sequence length="162" mass="17964">MALREIRQQGDPVLEKVCKPVTKMTPRLRALVDDMLETMYNANGVGLAAPQVGVLRRIVVIDVGEGPYVLINPEITEKDGEQTGQEGCLSVPGVYGIVSRPEHVKFKAFDKDMKPYEAEAEGLFARAVCHETDHLDGLMYTRLVKDGLHSYDEDDTDEGDSE</sequence>
<protein>
    <recommendedName>
        <fullName evidence="3">Peptide deformylase</fullName>
        <shortName evidence="3">PDF</shortName>
        <ecNumber evidence="3">3.5.1.88</ecNumber>
    </recommendedName>
    <alternativeName>
        <fullName evidence="3">Polypeptide deformylase</fullName>
    </alternativeName>
</protein>
<dbReference type="GO" id="GO:0042586">
    <property type="term" value="F:peptide deformylase activity"/>
    <property type="evidence" value="ECO:0007669"/>
    <property type="project" value="UniProtKB-UniRule"/>
</dbReference>
<organism evidence="4 5">
    <name type="scientific">Candidatus Weimeria bifida</name>
    <dbReference type="NCBI Taxonomy" id="2599074"/>
    <lineage>
        <taxon>Bacteria</taxon>
        <taxon>Bacillati</taxon>
        <taxon>Bacillota</taxon>
        <taxon>Clostridia</taxon>
        <taxon>Lachnospirales</taxon>
        <taxon>Lachnospiraceae</taxon>
        <taxon>Candidatus Weimeria</taxon>
    </lineage>
</organism>
<dbReference type="PRINTS" id="PR01576">
    <property type="entry name" value="PDEFORMYLASE"/>
</dbReference>
<dbReference type="CDD" id="cd00487">
    <property type="entry name" value="Pep_deformylase"/>
    <property type="match status" value="1"/>
</dbReference>
<dbReference type="PANTHER" id="PTHR10458:SF22">
    <property type="entry name" value="PEPTIDE DEFORMYLASE"/>
    <property type="match status" value="1"/>
</dbReference>
<comment type="similarity">
    <text evidence="1 3">Belongs to the polypeptide deformylase family.</text>
</comment>
<dbReference type="InterPro" id="IPR036821">
    <property type="entry name" value="Peptide_deformylase_sf"/>
</dbReference>
<evidence type="ECO:0000256" key="3">
    <source>
        <dbReference type="HAMAP-Rule" id="MF_00163"/>
    </source>
</evidence>
<keyword evidence="5" id="KW-1185">Reference proteome</keyword>
<reference evidence="4" key="1">
    <citation type="journal article" date="2020" name="Appl. Environ. Microbiol.">
        <title>Medium-Chain Fatty Acid Synthesis by 'Candidatus Weimeria bifida' gen. nov., sp. nov., and 'Candidatus Pseudoramibacter fermentans' sp. nov.</title>
        <authorList>
            <person name="Scarborough M.J."/>
            <person name="Myers K.S."/>
            <person name="Donohue T.J."/>
            <person name="Noguera D.R."/>
        </authorList>
    </citation>
    <scope>NUCLEOTIDE SEQUENCE</scope>
    <source>
        <strain evidence="4">LCO1.1</strain>
    </source>
</reference>
<dbReference type="NCBIfam" id="TIGR00079">
    <property type="entry name" value="pept_deformyl"/>
    <property type="match status" value="1"/>
</dbReference>
<feature type="active site" evidence="3">
    <location>
        <position position="131"/>
    </location>
</feature>
<dbReference type="GO" id="GO:0046872">
    <property type="term" value="F:metal ion binding"/>
    <property type="evidence" value="ECO:0007669"/>
    <property type="project" value="UniProtKB-KW"/>
</dbReference>
<keyword evidence="3 4" id="KW-0378">Hydrolase</keyword>
<dbReference type="GO" id="GO:0006412">
    <property type="term" value="P:translation"/>
    <property type="evidence" value="ECO:0007669"/>
    <property type="project" value="UniProtKB-UniRule"/>
</dbReference>
<dbReference type="AlphaFoldDB" id="A0A6N7J3S9"/>
<comment type="catalytic activity">
    <reaction evidence="3">
        <text>N-terminal N-formyl-L-methionyl-[peptide] + H2O = N-terminal L-methionyl-[peptide] + formate</text>
        <dbReference type="Rhea" id="RHEA:24420"/>
        <dbReference type="Rhea" id="RHEA-COMP:10639"/>
        <dbReference type="Rhea" id="RHEA-COMP:10640"/>
        <dbReference type="ChEBI" id="CHEBI:15377"/>
        <dbReference type="ChEBI" id="CHEBI:15740"/>
        <dbReference type="ChEBI" id="CHEBI:49298"/>
        <dbReference type="ChEBI" id="CHEBI:64731"/>
        <dbReference type="EC" id="3.5.1.88"/>
    </reaction>
</comment>
<dbReference type="EMBL" id="VOGC01000010">
    <property type="protein sequence ID" value="MQN02399.1"/>
    <property type="molecule type" value="Genomic_DNA"/>
</dbReference>
<proteinExistence type="inferred from homology"/>
<feature type="binding site" evidence="3">
    <location>
        <position position="88"/>
    </location>
    <ligand>
        <name>Fe cation</name>
        <dbReference type="ChEBI" id="CHEBI:24875"/>
    </ligand>
</feature>
<accession>A0A6N7J3S9</accession>
<feature type="binding site" evidence="3">
    <location>
        <position position="134"/>
    </location>
    <ligand>
        <name>Fe cation</name>
        <dbReference type="ChEBI" id="CHEBI:24875"/>
    </ligand>
</feature>
<evidence type="ECO:0000313" key="5">
    <source>
        <dbReference type="Proteomes" id="UP000460257"/>
    </source>
</evidence>
<dbReference type="PIRSF" id="PIRSF004749">
    <property type="entry name" value="Pep_def"/>
    <property type="match status" value="1"/>
</dbReference>
<dbReference type="Gene3D" id="3.90.45.10">
    <property type="entry name" value="Peptide deformylase"/>
    <property type="match status" value="1"/>
</dbReference>
<dbReference type="Proteomes" id="UP000460257">
    <property type="component" value="Unassembled WGS sequence"/>
</dbReference>
<feature type="binding site" evidence="3">
    <location>
        <position position="130"/>
    </location>
    <ligand>
        <name>Fe cation</name>
        <dbReference type="ChEBI" id="CHEBI:24875"/>
    </ligand>
</feature>
<keyword evidence="2 3" id="KW-0408">Iron</keyword>
<gene>
    <name evidence="3 4" type="primary">def</name>
    <name evidence="4" type="ORF">FRC54_11070</name>
</gene>
<dbReference type="PANTHER" id="PTHR10458">
    <property type="entry name" value="PEPTIDE DEFORMYLASE"/>
    <property type="match status" value="1"/>
</dbReference>